<evidence type="ECO:0000313" key="2">
    <source>
        <dbReference type="EMBL" id="VDP84755.1"/>
    </source>
</evidence>
<protein>
    <submittedName>
        <fullName evidence="2">Uncharacterized protein</fullName>
    </submittedName>
</protein>
<dbReference type="GO" id="GO:0052629">
    <property type="term" value="F:phosphatidylinositol-3,5-bisphosphate 3-phosphatase activity"/>
    <property type="evidence" value="ECO:0007669"/>
    <property type="project" value="TreeGrafter"/>
</dbReference>
<dbReference type="GO" id="GO:0016020">
    <property type="term" value="C:membrane"/>
    <property type="evidence" value="ECO:0007669"/>
    <property type="project" value="TreeGrafter"/>
</dbReference>
<sequence length="149" mass="16553">MSAYSSLLPGHAYRKLPGEERVDHCSASHVTYGGLNLHGVIEINMDYRLCDTYPAILAVPWEVTDELLVACAPHRSRGRIPVLSWLHPESKASLTRASQPLVGVQGRRSSDDKELVRQLRIANANANNLLIFDARPQVRCLTRVCVSSH</sequence>
<dbReference type="InterPro" id="IPR010569">
    <property type="entry name" value="Myotubularin-like_Pase_dom"/>
</dbReference>
<evidence type="ECO:0000313" key="3">
    <source>
        <dbReference type="Proteomes" id="UP000269396"/>
    </source>
</evidence>
<dbReference type="GO" id="GO:0046856">
    <property type="term" value="P:phosphatidylinositol dephosphorylation"/>
    <property type="evidence" value="ECO:0007669"/>
    <property type="project" value="TreeGrafter"/>
</dbReference>
<dbReference type="GO" id="GO:0005737">
    <property type="term" value="C:cytoplasm"/>
    <property type="evidence" value="ECO:0007669"/>
    <property type="project" value="TreeGrafter"/>
</dbReference>
<name>A0A183Q456_9TREM</name>
<dbReference type="SUPFAM" id="SSF52799">
    <property type="entry name" value="(Phosphotyrosine protein) phosphatases II"/>
    <property type="match status" value="1"/>
</dbReference>
<dbReference type="GO" id="GO:0004438">
    <property type="term" value="F:phosphatidylinositol-3-phosphate phosphatase activity"/>
    <property type="evidence" value="ECO:0007669"/>
    <property type="project" value="TreeGrafter"/>
</dbReference>
<dbReference type="InterPro" id="IPR030564">
    <property type="entry name" value="Myotubularin"/>
</dbReference>
<dbReference type="InterPro" id="IPR029021">
    <property type="entry name" value="Prot-tyrosine_phosphatase-like"/>
</dbReference>
<dbReference type="PANTHER" id="PTHR10807">
    <property type="entry name" value="MYOTUBULARIN-RELATED"/>
    <property type="match status" value="1"/>
</dbReference>
<dbReference type="PROSITE" id="PS51339">
    <property type="entry name" value="PPASE_MYOTUBULARIN"/>
    <property type="match status" value="1"/>
</dbReference>
<accession>A0A183Q456</accession>
<dbReference type="STRING" id="31246.A0A183Q456"/>
<reference evidence="2 3" key="1">
    <citation type="submission" date="2018-11" db="EMBL/GenBank/DDBJ databases">
        <authorList>
            <consortium name="Pathogen Informatics"/>
        </authorList>
    </citation>
    <scope>NUCLEOTIDE SEQUENCE [LARGE SCALE GENOMIC DNA]</scope>
    <source>
        <strain>Denwood</strain>
        <strain evidence="3">Zambia</strain>
    </source>
</reference>
<evidence type="ECO:0000256" key="1">
    <source>
        <dbReference type="ARBA" id="ARBA00007471"/>
    </source>
</evidence>
<proteinExistence type="inferred from homology"/>
<dbReference type="Pfam" id="PF06602">
    <property type="entry name" value="Myotub-related"/>
    <property type="match status" value="1"/>
</dbReference>
<dbReference type="PANTHER" id="PTHR10807:SF128">
    <property type="entry name" value="PHOSPHATIDYLINOSITOL-3,5-BISPHOSPHATE 3-PHOSPHATASE"/>
    <property type="match status" value="1"/>
</dbReference>
<dbReference type="AlphaFoldDB" id="A0A183Q456"/>
<comment type="similarity">
    <text evidence="1">Belongs to the protein-tyrosine phosphatase family. Non-receptor class myotubularin subfamily.</text>
</comment>
<gene>
    <name evidence="2" type="ORF">SMTD_LOCUS21392</name>
</gene>
<dbReference type="Proteomes" id="UP000269396">
    <property type="component" value="Unassembled WGS sequence"/>
</dbReference>
<dbReference type="EMBL" id="UZAL01047173">
    <property type="protein sequence ID" value="VDP84755.1"/>
    <property type="molecule type" value="Genomic_DNA"/>
</dbReference>
<organism evidence="2 3">
    <name type="scientific">Schistosoma mattheei</name>
    <dbReference type="NCBI Taxonomy" id="31246"/>
    <lineage>
        <taxon>Eukaryota</taxon>
        <taxon>Metazoa</taxon>
        <taxon>Spiralia</taxon>
        <taxon>Lophotrochozoa</taxon>
        <taxon>Platyhelminthes</taxon>
        <taxon>Trematoda</taxon>
        <taxon>Digenea</taxon>
        <taxon>Strigeidida</taxon>
        <taxon>Schistosomatoidea</taxon>
        <taxon>Schistosomatidae</taxon>
        <taxon>Schistosoma</taxon>
    </lineage>
</organism>
<keyword evidence="3" id="KW-1185">Reference proteome</keyword>